<dbReference type="AlphaFoldDB" id="A0A8J6ERP4"/>
<keyword evidence="1" id="KW-0472">Membrane</keyword>
<organism evidence="2 3">
    <name type="scientific">Eleutherodactylus coqui</name>
    <name type="common">Puerto Rican coqui</name>
    <dbReference type="NCBI Taxonomy" id="57060"/>
    <lineage>
        <taxon>Eukaryota</taxon>
        <taxon>Metazoa</taxon>
        <taxon>Chordata</taxon>
        <taxon>Craniata</taxon>
        <taxon>Vertebrata</taxon>
        <taxon>Euteleostomi</taxon>
        <taxon>Amphibia</taxon>
        <taxon>Batrachia</taxon>
        <taxon>Anura</taxon>
        <taxon>Neobatrachia</taxon>
        <taxon>Hyloidea</taxon>
        <taxon>Eleutherodactylidae</taxon>
        <taxon>Eleutherodactylinae</taxon>
        <taxon>Eleutherodactylus</taxon>
        <taxon>Eleutherodactylus</taxon>
    </lineage>
</organism>
<keyword evidence="1" id="KW-1133">Transmembrane helix</keyword>
<evidence type="ECO:0000256" key="1">
    <source>
        <dbReference type="SAM" id="Phobius"/>
    </source>
</evidence>
<reference evidence="2" key="1">
    <citation type="thesis" date="2020" institute="ProQuest LLC" country="789 East Eisenhower Parkway, Ann Arbor, MI, USA">
        <title>Comparative Genomics and Chromosome Evolution.</title>
        <authorList>
            <person name="Mudd A.B."/>
        </authorList>
    </citation>
    <scope>NUCLEOTIDE SEQUENCE</scope>
    <source>
        <strain evidence="2">HN-11 Male</strain>
        <tissue evidence="2">Kidney and liver</tissue>
    </source>
</reference>
<evidence type="ECO:0000313" key="3">
    <source>
        <dbReference type="Proteomes" id="UP000770717"/>
    </source>
</evidence>
<proteinExistence type="predicted"/>
<keyword evidence="3" id="KW-1185">Reference proteome</keyword>
<dbReference type="EMBL" id="WNTK01000013">
    <property type="protein sequence ID" value="KAG9473791.1"/>
    <property type="molecule type" value="Genomic_DNA"/>
</dbReference>
<comment type="caution">
    <text evidence="2">The sequence shown here is derived from an EMBL/GenBank/DDBJ whole genome shotgun (WGS) entry which is preliminary data.</text>
</comment>
<evidence type="ECO:0000313" key="2">
    <source>
        <dbReference type="EMBL" id="KAG9473791.1"/>
    </source>
</evidence>
<gene>
    <name evidence="2" type="ORF">GDO78_004216</name>
</gene>
<name>A0A8J6ERP4_ELECQ</name>
<keyword evidence="1" id="KW-0812">Transmembrane</keyword>
<accession>A0A8J6ERP4</accession>
<sequence length="96" mass="11719">MGFKRTFTSYLSVLLYCDIQQNRFNIYFSFFLFYFTFCLGFYMSTTFTKYCHWVNNFLRLRPRLDTRRQTQGKSFLLICNNYSRVQAENANSIIYI</sequence>
<protein>
    <submittedName>
        <fullName evidence="2">Uncharacterized protein</fullName>
    </submittedName>
</protein>
<dbReference type="Proteomes" id="UP000770717">
    <property type="component" value="Unassembled WGS sequence"/>
</dbReference>
<feature type="transmembrane region" description="Helical" evidence="1">
    <location>
        <begin position="24"/>
        <end position="43"/>
    </location>
</feature>